<dbReference type="GO" id="GO:0044272">
    <property type="term" value="P:sulfur compound biosynthetic process"/>
    <property type="evidence" value="ECO:0007669"/>
    <property type="project" value="UniProtKB-ARBA"/>
</dbReference>
<name>A0A833A3D4_CALS0</name>
<reference evidence="3" key="1">
    <citation type="journal article" date="2020" name="ISME J.">
        <title>Gammaproteobacteria mediating utilization of methyl-, sulfur- and petroleum organic compounds in deep ocean hydrothermal plumes.</title>
        <authorList>
            <person name="Zhou Z."/>
            <person name="Liu Y."/>
            <person name="Pan J."/>
            <person name="Cron B.R."/>
            <person name="Toner B.M."/>
            <person name="Anantharaman K."/>
            <person name="Breier J.A."/>
            <person name="Dick G.J."/>
            <person name="Li M."/>
        </authorList>
    </citation>
    <scope>NUCLEOTIDE SEQUENCE</scope>
    <source>
        <strain evidence="3">SZUA-1515</strain>
    </source>
</reference>
<dbReference type="Proteomes" id="UP000608579">
    <property type="component" value="Unassembled WGS sequence"/>
</dbReference>
<dbReference type="Gene3D" id="3.40.50.970">
    <property type="match status" value="1"/>
</dbReference>
<dbReference type="EMBL" id="DQVM01000044">
    <property type="protein sequence ID" value="HIQ29403.1"/>
    <property type="molecule type" value="Genomic_DNA"/>
</dbReference>
<organism evidence="3 4">
    <name type="scientific">Caldiarchaeum subterraneum</name>
    <dbReference type="NCBI Taxonomy" id="311458"/>
    <lineage>
        <taxon>Archaea</taxon>
        <taxon>Nitrososphaerota</taxon>
        <taxon>Candidatus Caldarchaeales</taxon>
        <taxon>Candidatus Caldarchaeaceae</taxon>
        <taxon>Candidatus Caldarchaeum</taxon>
    </lineage>
</organism>
<dbReference type="PANTHER" id="PTHR43380">
    <property type="entry name" value="2-OXOISOVALERATE DEHYDROGENASE SUBUNIT ALPHA, MITOCHONDRIAL"/>
    <property type="match status" value="1"/>
</dbReference>
<evidence type="ECO:0000313" key="4">
    <source>
        <dbReference type="Proteomes" id="UP000608579"/>
    </source>
</evidence>
<proteinExistence type="predicted"/>
<evidence type="ECO:0000259" key="2">
    <source>
        <dbReference type="Pfam" id="PF00676"/>
    </source>
</evidence>
<accession>A0A833A3D4</accession>
<dbReference type="InterPro" id="IPR050771">
    <property type="entry name" value="Alpha-ketoacid_DH_E1_comp"/>
</dbReference>
<evidence type="ECO:0000313" key="3">
    <source>
        <dbReference type="EMBL" id="HIQ29403.1"/>
    </source>
</evidence>
<protein>
    <recommendedName>
        <fullName evidence="2">Dehydrogenase E1 component domain-containing protein</fullName>
    </recommendedName>
</protein>
<feature type="domain" description="Dehydrogenase E1 component" evidence="2">
    <location>
        <begin position="35"/>
        <end position="330"/>
    </location>
</feature>
<keyword evidence="1" id="KW-0560">Oxidoreductase</keyword>
<gene>
    <name evidence="3" type="ORF">EYH45_02435</name>
</gene>
<dbReference type="Pfam" id="PF00676">
    <property type="entry name" value="E1_dh"/>
    <property type="match status" value="1"/>
</dbReference>
<dbReference type="GO" id="GO:0009083">
    <property type="term" value="P:branched-chain amino acid catabolic process"/>
    <property type="evidence" value="ECO:0007669"/>
    <property type="project" value="TreeGrafter"/>
</dbReference>
<evidence type="ECO:0000256" key="1">
    <source>
        <dbReference type="ARBA" id="ARBA00023002"/>
    </source>
</evidence>
<dbReference type="CDD" id="cd02000">
    <property type="entry name" value="TPP_E1_PDC_ADC_BCADC"/>
    <property type="match status" value="1"/>
</dbReference>
<dbReference type="GO" id="GO:0016624">
    <property type="term" value="F:oxidoreductase activity, acting on the aldehyde or oxo group of donors, disulfide as acceptor"/>
    <property type="evidence" value="ECO:0007669"/>
    <property type="project" value="InterPro"/>
</dbReference>
<dbReference type="InterPro" id="IPR001017">
    <property type="entry name" value="DH_E1"/>
</dbReference>
<comment type="caution">
    <text evidence="3">The sequence shown here is derived from an EMBL/GenBank/DDBJ whole genome shotgun (WGS) entry which is preliminary data.</text>
</comment>
<sequence>MVVQQLYKVLSDDGKIITETSYTLSKNKLVEMYQDMVRARLFDEWMLKIHPMGRVSRFPPSIGQEASMIGSIHALEPGDWVFPTYREFPVFLARKTPLQELFNRMFASKLDILKGHEITLYGNRDRRIVVPSGPVALMIPVAVGFAMALKHKGEKDICIAYFGDGATSKADFHEGTNLAGVFKTPIILFCQNNQYAISLPVAKQTASRSIAAKATAYGIASERVDGNDILAVYEATRKAAERARTGEGPTLIEAYTYRIGPHTTADDPRTYRTEEEVKKWLQKDPIKRFRKHLENLGLWNKEKEEKLISDFKEELRKVTMETEKIEPPNPETILQDVYSEIPWFLEEELEELNR</sequence>
<dbReference type="AlphaFoldDB" id="A0A833A3D4"/>
<dbReference type="PANTHER" id="PTHR43380:SF1">
    <property type="entry name" value="2-OXOISOVALERATE DEHYDROGENASE SUBUNIT ALPHA, MITOCHONDRIAL"/>
    <property type="match status" value="1"/>
</dbReference>
<dbReference type="SUPFAM" id="SSF52518">
    <property type="entry name" value="Thiamin diphosphate-binding fold (THDP-binding)"/>
    <property type="match status" value="1"/>
</dbReference>
<dbReference type="InterPro" id="IPR029061">
    <property type="entry name" value="THDP-binding"/>
</dbReference>